<geneLocation type="plasmid" evidence="1 2">
    <name>unnamed2</name>
</geneLocation>
<proteinExistence type="predicted"/>
<keyword evidence="1" id="KW-0614">Plasmid</keyword>
<dbReference type="KEGG" id="och:CES85_5867"/>
<organism evidence="1 2">
    <name type="scientific">Ochrobactrum quorumnocens</name>
    <dbReference type="NCBI Taxonomy" id="271865"/>
    <lineage>
        <taxon>Bacteria</taxon>
        <taxon>Pseudomonadati</taxon>
        <taxon>Pseudomonadota</taxon>
        <taxon>Alphaproteobacteria</taxon>
        <taxon>Hyphomicrobiales</taxon>
        <taxon>Brucellaceae</taxon>
        <taxon>Brucella/Ochrobactrum group</taxon>
        <taxon>Ochrobactrum</taxon>
    </lineage>
</organism>
<dbReference type="Proteomes" id="UP000215256">
    <property type="component" value="Plasmid unnamed2"/>
</dbReference>
<dbReference type="AlphaFoldDB" id="A0A248U940"/>
<accession>A0A248U940</accession>
<gene>
    <name evidence="1" type="ORF">CES85_5867</name>
</gene>
<dbReference type="EMBL" id="CP022602">
    <property type="protein sequence ID" value="ASV83040.1"/>
    <property type="molecule type" value="Genomic_DNA"/>
</dbReference>
<reference evidence="1 2" key="1">
    <citation type="submission" date="2017-07" db="EMBL/GenBank/DDBJ databases">
        <title>Phylogenetic study on the rhizospheric bacterium Ochrobactrum sp. A44.</title>
        <authorList>
            <person name="Krzyzanowska D.M."/>
            <person name="Ossowicki A."/>
            <person name="Rajewska M."/>
            <person name="Maciag T."/>
            <person name="Kaczynski Z."/>
            <person name="Czerwicka M."/>
            <person name="Jafra S."/>
        </authorList>
    </citation>
    <scope>NUCLEOTIDE SEQUENCE [LARGE SCALE GENOMIC DNA]</scope>
    <source>
        <strain evidence="1 2">A44</strain>
        <plasmid evidence="1 2">unnamed2</plasmid>
    </source>
</reference>
<sequence length="48" mass="5547">MLYNFTDTFSPCKKRFQSSEFHDLEASPAFDMSAAWTPPQPQCFLKAE</sequence>
<name>A0A248U940_9HYPH</name>
<evidence type="ECO:0000313" key="2">
    <source>
        <dbReference type="Proteomes" id="UP000215256"/>
    </source>
</evidence>
<evidence type="ECO:0000313" key="1">
    <source>
        <dbReference type="EMBL" id="ASV83040.1"/>
    </source>
</evidence>
<protein>
    <submittedName>
        <fullName evidence="1">Uncharacterized protein</fullName>
    </submittedName>
</protein>